<protein>
    <submittedName>
        <fullName evidence="2">MCE family protein</fullName>
    </submittedName>
</protein>
<dbReference type="Proteomes" id="UP000275719">
    <property type="component" value="Unassembled WGS sequence"/>
</dbReference>
<organism evidence="2 3">
    <name type="scientific">Paenimyroides tangerinum</name>
    <dbReference type="NCBI Taxonomy" id="2488728"/>
    <lineage>
        <taxon>Bacteria</taxon>
        <taxon>Pseudomonadati</taxon>
        <taxon>Bacteroidota</taxon>
        <taxon>Flavobacteriia</taxon>
        <taxon>Flavobacteriales</taxon>
        <taxon>Flavobacteriaceae</taxon>
        <taxon>Paenimyroides</taxon>
    </lineage>
</organism>
<accession>A0A3P3WAH8</accession>
<dbReference type="PANTHER" id="PTHR33371">
    <property type="entry name" value="INTERMEMBRANE PHOSPHOLIPID TRANSPORT SYSTEM BINDING PROTEIN MLAD-RELATED"/>
    <property type="match status" value="1"/>
</dbReference>
<dbReference type="EMBL" id="RQVQ01000013">
    <property type="protein sequence ID" value="RRJ90966.1"/>
    <property type="molecule type" value="Genomic_DNA"/>
</dbReference>
<proteinExistence type="predicted"/>
<sequence>MKISRELKTAILVLSSIALLLWGYNFLKGSDLFGSTKKFYVNYDNVEGLSPGASVTINGLIVGKVSKINLNEKAKLLVEILMTNPIEVPISSKAIIYSPGFIGGKQIAIDLNFTDPKIAQDGDFLIGEKEAGMLDNLTEKVEPITHKLDSVLYNVNKLVVALNSTLDPATQKNLQSAIAELNQTMVNANGITSKADKIIASNQGKIDGIMTNFNATSKNLNTLSTDLVQADLKATIQKFDNAASNLEKILADIENGNGNVGKLMKDEALYNNLNKASKELNLLLEDVKLNPKRYINISVFGKNTAPYVEPASAKE</sequence>
<comment type="caution">
    <text evidence="2">The sequence shown here is derived from an EMBL/GenBank/DDBJ whole genome shotgun (WGS) entry which is preliminary data.</text>
</comment>
<reference evidence="2 3" key="1">
    <citation type="submission" date="2018-11" db="EMBL/GenBank/DDBJ databases">
        <title>Flavobacterium sp. nov., YIM 102701-2 draft genome.</title>
        <authorList>
            <person name="Li G."/>
            <person name="Jiang Y."/>
        </authorList>
    </citation>
    <scope>NUCLEOTIDE SEQUENCE [LARGE SCALE GENOMIC DNA]</scope>
    <source>
        <strain evidence="2 3">YIM 102701-2</strain>
    </source>
</reference>
<dbReference type="InterPro" id="IPR052336">
    <property type="entry name" value="MlaD_Phospholipid_Transporter"/>
</dbReference>
<gene>
    <name evidence="2" type="ORF">EG240_07115</name>
</gene>
<dbReference type="RefSeq" id="WP_125018703.1">
    <property type="nucleotide sequence ID" value="NZ_RQVQ01000013.1"/>
</dbReference>
<keyword evidence="3" id="KW-1185">Reference proteome</keyword>
<name>A0A3P3WAH8_9FLAO</name>
<dbReference type="Pfam" id="PF02470">
    <property type="entry name" value="MlaD"/>
    <property type="match status" value="1"/>
</dbReference>
<evidence type="ECO:0000313" key="2">
    <source>
        <dbReference type="EMBL" id="RRJ90966.1"/>
    </source>
</evidence>
<evidence type="ECO:0000259" key="1">
    <source>
        <dbReference type="Pfam" id="PF02470"/>
    </source>
</evidence>
<evidence type="ECO:0000313" key="3">
    <source>
        <dbReference type="Proteomes" id="UP000275719"/>
    </source>
</evidence>
<dbReference type="PANTHER" id="PTHR33371:SF4">
    <property type="entry name" value="INTERMEMBRANE PHOSPHOLIPID TRANSPORT SYSTEM BINDING PROTEIN MLAD"/>
    <property type="match status" value="1"/>
</dbReference>
<dbReference type="OrthoDB" id="9769132at2"/>
<feature type="domain" description="Mce/MlaD" evidence="1">
    <location>
        <begin position="36"/>
        <end position="110"/>
    </location>
</feature>
<dbReference type="AlphaFoldDB" id="A0A3P3WAH8"/>
<dbReference type="InterPro" id="IPR003399">
    <property type="entry name" value="Mce/MlaD"/>
</dbReference>